<evidence type="ECO:0000313" key="1">
    <source>
        <dbReference type="EMBL" id="MPN14009.1"/>
    </source>
</evidence>
<organism evidence="1">
    <name type="scientific">bioreactor metagenome</name>
    <dbReference type="NCBI Taxonomy" id="1076179"/>
    <lineage>
        <taxon>unclassified sequences</taxon>
        <taxon>metagenomes</taxon>
        <taxon>ecological metagenomes</taxon>
    </lineage>
</organism>
<accession>A0A645FKZ6</accession>
<proteinExistence type="predicted"/>
<dbReference type="AlphaFoldDB" id="A0A645FKZ6"/>
<gene>
    <name evidence="1" type="ORF">SDC9_161335</name>
</gene>
<reference evidence="1" key="1">
    <citation type="submission" date="2019-08" db="EMBL/GenBank/DDBJ databases">
        <authorList>
            <person name="Kucharzyk K."/>
            <person name="Murdoch R.W."/>
            <person name="Higgins S."/>
            <person name="Loffler F."/>
        </authorList>
    </citation>
    <scope>NUCLEOTIDE SEQUENCE</scope>
</reference>
<name>A0A645FKZ6_9ZZZZ</name>
<sequence length="55" mass="6509">MKFTKNYQMLIFTQLKAYHLYTTINTNKKFTENVLDLGFALKQSLYIIQVHGTVH</sequence>
<comment type="caution">
    <text evidence="1">The sequence shown here is derived from an EMBL/GenBank/DDBJ whole genome shotgun (WGS) entry which is preliminary data.</text>
</comment>
<protein>
    <submittedName>
        <fullName evidence="1">Uncharacterized protein</fullName>
    </submittedName>
</protein>
<dbReference type="EMBL" id="VSSQ01060591">
    <property type="protein sequence ID" value="MPN14009.1"/>
    <property type="molecule type" value="Genomic_DNA"/>
</dbReference>